<keyword evidence="3" id="KW-1185">Reference proteome</keyword>
<reference evidence="2 3" key="1">
    <citation type="submission" date="2019-02" db="EMBL/GenBank/DDBJ databases">
        <title>Draft genome sequences of novel Actinobacteria.</title>
        <authorList>
            <person name="Sahin N."/>
            <person name="Ay H."/>
            <person name="Saygin H."/>
        </authorList>
    </citation>
    <scope>NUCLEOTIDE SEQUENCE [LARGE SCALE GENOMIC DNA]</scope>
    <source>
        <strain evidence="2 3">KC201</strain>
    </source>
</reference>
<feature type="transmembrane region" description="Helical" evidence="1">
    <location>
        <begin position="185"/>
        <end position="202"/>
    </location>
</feature>
<gene>
    <name evidence="2" type="ORF">E1267_24915</name>
</gene>
<evidence type="ECO:0000313" key="2">
    <source>
        <dbReference type="EMBL" id="TDC03850.1"/>
    </source>
</evidence>
<name>A0A4R4N9D4_9ACTN</name>
<protein>
    <submittedName>
        <fullName evidence="2">ABC transporter</fullName>
    </submittedName>
</protein>
<feature type="transmembrane region" description="Helical" evidence="1">
    <location>
        <begin position="158"/>
        <end position="178"/>
    </location>
</feature>
<proteinExistence type="predicted"/>
<feature type="transmembrane region" description="Helical" evidence="1">
    <location>
        <begin position="231"/>
        <end position="251"/>
    </location>
</feature>
<organism evidence="2 3">
    <name type="scientific">Nonomuraea longispora</name>
    <dbReference type="NCBI Taxonomy" id="1848320"/>
    <lineage>
        <taxon>Bacteria</taxon>
        <taxon>Bacillati</taxon>
        <taxon>Actinomycetota</taxon>
        <taxon>Actinomycetes</taxon>
        <taxon>Streptosporangiales</taxon>
        <taxon>Streptosporangiaceae</taxon>
        <taxon>Nonomuraea</taxon>
    </lineage>
</organism>
<dbReference type="Proteomes" id="UP000295157">
    <property type="component" value="Unassembled WGS sequence"/>
</dbReference>
<feature type="transmembrane region" description="Helical" evidence="1">
    <location>
        <begin position="115"/>
        <end position="138"/>
    </location>
</feature>
<keyword evidence="1" id="KW-0812">Transmembrane</keyword>
<feature type="transmembrane region" description="Helical" evidence="1">
    <location>
        <begin position="33"/>
        <end position="56"/>
    </location>
</feature>
<dbReference type="AlphaFoldDB" id="A0A4R4N9D4"/>
<accession>A0A4R4N9D4</accession>
<evidence type="ECO:0000256" key="1">
    <source>
        <dbReference type="SAM" id="Phobius"/>
    </source>
</evidence>
<keyword evidence="1" id="KW-0472">Membrane</keyword>
<evidence type="ECO:0000313" key="3">
    <source>
        <dbReference type="Proteomes" id="UP000295157"/>
    </source>
</evidence>
<dbReference type="RefSeq" id="WP_132335485.1">
    <property type="nucleotide sequence ID" value="NZ_SMJZ01000102.1"/>
</dbReference>
<keyword evidence="1" id="KW-1133">Transmembrane helix</keyword>
<dbReference type="OrthoDB" id="3388084at2"/>
<comment type="caution">
    <text evidence="2">The sequence shown here is derived from an EMBL/GenBank/DDBJ whole genome shotgun (WGS) entry which is preliminary data.</text>
</comment>
<sequence length="257" mass="27021">MSTTTETKPPVIRHRDVIVSEITKITSHPATRLMLAITVAANLMLAGIDAAGVPFYTTVEQLEGVEEPNTLSSFGIIMLAPIYAFLVIPVWAAATEHSAGQMRMSLAATPRRDMFVAAKSVAMLTATIIAAIIATVPARLVIGIADGNALGDLLIDSVQWVAAYMFMSVIAFGLAGILRSAIATLGILIGIPIVVATGILQWPDGIRFLPDQAALSLVGTPGYDVTELPPGIAALTLLIWSIVAVAAYAFAVTRRDA</sequence>
<feature type="transmembrane region" description="Helical" evidence="1">
    <location>
        <begin position="76"/>
        <end position="94"/>
    </location>
</feature>
<dbReference type="EMBL" id="SMJZ01000102">
    <property type="protein sequence ID" value="TDC03850.1"/>
    <property type="molecule type" value="Genomic_DNA"/>
</dbReference>